<accession>A0ABQ6KAD2</accession>
<gene>
    <name evidence="2" type="ORF">GCM10025881_27140</name>
</gene>
<organism evidence="2 3">
    <name type="scientific">Pseudolysinimonas kribbensis</name>
    <dbReference type="NCBI Taxonomy" id="433641"/>
    <lineage>
        <taxon>Bacteria</taxon>
        <taxon>Bacillati</taxon>
        <taxon>Actinomycetota</taxon>
        <taxon>Actinomycetes</taxon>
        <taxon>Micrococcales</taxon>
        <taxon>Microbacteriaceae</taxon>
        <taxon>Pseudolysinimonas</taxon>
    </lineage>
</organism>
<dbReference type="InterPro" id="IPR027381">
    <property type="entry name" value="LytR/CpsA/Psr_C"/>
</dbReference>
<protein>
    <recommendedName>
        <fullName evidence="1">LytR/CpsA/Psr regulator C-terminal domain-containing protein</fullName>
    </recommendedName>
</protein>
<sequence>MPSDVAAALTISVLNGTPDAQLDDKAGAAIKAAGWPVPTLADASSESIKTTVVYYSDAQYEGISRGVAKALGTSQVQLSDAFPGAKVTVVLGSDYKG</sequence>
<feature type="domain" description="LytR/CpsA/Psr regulator C-terminal" evidence="1">
    <location>
        <begin position="9"/>
        <end position="95"/>
    </location>
</feature>
<keyword evidence="3" id="KW-1185">Reference proteome</keyword>
<evidence type="ECO:0000313" key="2">
    <source>
        <dbReference type="EMBL" id="GMA95890.1"/>
    </source>
</evidence>
<comment type="caution">
    <text evidence="2">The sequence shown here is derived from an EMBL/GenBank/DDBJ whole genome shotgun (WGS) entry which is preliminary data.</text>
</comment>
<evidence type="ECO:0000259" key="1">
    <source>
        <dbReference type="Pfam" id="PF13399"/>
    </source>
</evidence>
<dbReference type="RefSeq" id="WP_284254579.1">
    <property type="nucleotide sequence ID" value="NZ_BSVB01000001.1"/>
</dbReference>
<reference evidence="3" key="1">
    <citation type="journal article" date="2019" name="Int. J. Syst. Evol. Microbiol.">
        <title>The Global Catalogue of Microorganisms (GCM) 10K type strain sequencing project: providing services to taxonomists for standard genome sequencing and annotation.</title>
        <authorList>
            <consortium name="The Broad Institute Genomics Platform"/>
            <consortium name="The Broad Institute Genome Sequencing Center for Infectious Disease"/>
            <person name="Wu L."/>
            <person name="Ma J."/>
        </authorList>
    </citation>
    <scope>NUCLEOTIDE SEQUENCE [LARGE SCALE GENOMIC DNA]</scope>
    <source>
        <strain evidence="3">NBRC 108894</strain>
    </source>
</reference>
<dbReference type="Gene3D" id="3.30.70.2390">
    <property type="match status" value="1"/>
</dbReference>
<proteinExistence type="predicted"/>
<name>A0ABQ6KAD2_9MICO</name>
<dbReference type="EMBL" id="BSVB01000001">
    <property type="protein sequence ID" value="GMA95890.1"/>
    <property type="molecule type" value="Genomic_DNA"/>
</dbReference>
<evidence type="ECO:0000313" key="3">
    <source>
        <dbReference type="Proteomes" id="UP001157034"/>
    </source>
</evidence>
<dbReference type="Proteomes" id="UP001157034">
    <property type="component" value="Unassembled WGS sequence"/>
</dbReference>
<dbReference type="Pfam" id="PF13399">
    <property type="entry name" value="LytR_C"/>
    <property type="match status" value="1"/>
</dbReference>